<name>A0A699YJ91_HAELA</name>
<dbReference type="Proteomes" id="UP000485058">
    <property type="component" value="Unassembled WGS sequence"/>
</dbReference>
<gene>
    <name evidence="1" type="ORF">HaLaN_04719</name>
</gene>
<proteinExistence type="predicted"/>
<feature type="non-terminal residue" evidence="1">
    <location>
        <position position="1"/>
    </location>
</feature>
<evidence type="ECO:0000313" key="1">
    <source>
        <dbReference type="EMBL" id="GFH09551.1"/>
    </source>
</evidence>
<evidence type="ECO:0000313" key="2">
    <source>
        <dbReference type="Proteomes" id="UP000485058"/>
    </source>
</evidence>
<sequence length="22" mass="2356">MGLDLLLGSLGFSNTIQAEWSC</sequence>
<organism evidence="1 2">
    <name type="scientific">Haematococcus lacustris</name>
    <name type="common">Green alga</name>
    <name type="synonym">Haematococcus pluvialis</name>
    <dbReference type="NCBI Taxonomy" id="44745"/>
    <lineage>
        <taxon>Eukaryota</taxon>
        <taxon>Viridiplantae</taxon>
        <taxon>Chlorophyta</taxon>
        <taxon>core chlorophytes</taxon>
        <taxon>Chlorophyceae</taxon>
        <taxon>CS clade</taxon>
        <taxon>Chlamydomonadales</taxon>
        <taxon>Haematococcaceae</taxon>
        <taxon>Haematococcus</taxon>
    </lineage>
</organism>
<protein>
    <submittedName>
        <fullName evidence="1">Uncharacterized protein</fullName>
    </submittedName>
</protein>
<reference evidence="1 2" key="1">
    <citation type="submission" date="2020-02" db="EMBL/GenBank/DDBJ databases">
        <title>Draft genome sequence of Haematococcus lacustris strain NIES-144.</title>
        <authorList>
            <person name="Morimoto D."/>
            <person name="Nakagawa S."/>
            <person name="Yoshida T."/>
            <person name="Sawayama S."/>
        </authorList>
    </citation>
    <scope>NUCLEOTIDE SEQUENCE [LARGE SCALE GENOMIC DNA]</scope>
    <source>
        <strain evidence="1 2">NIES-144</strain>
    </source>
</reference>
<keyword evidence="2" id="KW-1185">Reference proteome</keyword>
<dbReference type="AlphaFoldDB" id="A0A699YJ91"/>
<comment type="caution">
    <text evidence="1">The sequence shown here is derived from an EMBL/GenBank/DDBJ whole genome shotgun (WGS) entry which is preliminary data.</text>
</comment>
<dbReference type="EMBL" id="BLLF01000243">
    <property type="protein sequence ID" value="GFH09551.1"/>
    <property type="molecule type" value="Genomic_DNA"/>
</dbReference>
<accession>A0A699YJ91</accession>